<organism evidence="2 3">
    <name type="scientific">Tepidibacter thalassicus DSM 15285</name>
    <dbReference type="NCBI Taxonomy" id="1123350"/>
    <lineage>
        <taxon>Bacteria</taxon>
        <taxon>Bacillati</taxon>
        <taxon>Bacillota</taxon>
        <taxon>Clostridia</taxon>
        <taxon>Peptostreptococcales</taxon>
        <taxon>Peptostreptococcaceae</taxon>
        <taxon>Tepidibacter</taxon>
    </lineage>
</organism>
<sequence length="60" mass="6995">MSNKNNKNNQYNKNGRQTPNLKLEFSEELNLPNSLHPRQTGSVSQNTSKPIQKRKRDKNE</sequence>
<dbReference type="EMBL" id="FQXH01000034">
    <property type="protein sequence ID" value="SHH50254.1"/>
    <property type="molecule type" value="Genomic_DNA"/>
</dbReference>
<dbReference type="STRING" id="1123350.SAMN02744040_02180"/>
<evidence type="ECO:0000313" key="2">
    <source>
        <dbReference type="EMBL" id="SHH50254.1"/>
    </source>
</evidence>
<keyword evidence="3" id="KW-1185">Reference proteome</keyword>
<reference evidence="3" key="1">
    <citation type="submission" date="2016-11" db="EMBL/GenBank/DDBJ databases">
        <authorList>
            <person name="Varghese N."/>
            <person name="Submissions S."/>
        </authorList>
    </citation>
    <scope>NUCLEOTIDE SEQUENCE [LARGE SCALE GENOMIC DNA]</scope>
    <source>
        <strain evidence="3">DSM 15285</strain>
    </source>
</reference>
<gene>
    <name evidence="2" type="ORF">SAMN02744040_02180</name>
</gene>
<feature type="compositionally biased region" description="Low complexity" evidence="1">
    <location>
        <begin position="1"/>
        <end position="14"/>
    </location>
</feature>
<dbReference type="Proteomes" id="UP000242520">
    <property type="component" value="Unassembled WGS sequence"/>
</dbReference>
<feature type="compositionally biased region" description="Basic residues" evidence="1">
    <location>
        <begin position="51"/>
        <end position="60"/>
    </location>
</feature>
<feature type="region of interest" description="Disordered" evidence="1">
    <location>
        <begin position="1"/>
        <end position="60"/>
    </location>
</feature>
<evidence type="ECO:0000256" key="1">
    <source>
        <dbReference type="SAM" id="MobiDB-lite"/>
    </source>
</evidence>
<name>A0A1M5THR6_9FIRM</name>
<dbReference type="AlphaFoldDB" id="A0A1M5THR6"/>
<dbReference type="OrthoDB" id="1753462at2"/>
<dbReference type="RefSeq" id="WP_072726344.1">
    <property type="nucleotide sequence ID" value="NZ_FQXH01000034.1"/>
</dbReference>
<accession>A0A1M5THR6</accession>
<protein>
    <submittedName>
        <fullName evidence="2">Uncharacterized protein</fullName>
    </submittedName>
</protein>
<evidence type="ECO:0000313" key="3">
    <source>
        <dbReference type="Proteomes" id="UP000242520"/>
    </source>
</evidence>
<proteinExistence type="predicted"/>
<feature type="compositionally biased region" description="Polar residues" evidence="1">
    <location>
        <begin position="31"/>
        <end position="50"/>
    </location>
</feature>